<dbReference type="PANTHER" id="PTHR30572">
    <property type="entry name" value="MEMBRANE COMPONENT OF TRANSPORTER-RELATED"/>
    <property type="match status" value="1"/>
</dbReference>
<reference evidence="10 11" key="1">
    <citation type="journal article" date="2009" name="Appl. Environ. Microbiol.">
        <title>Three genomes from the phylum Acidobacteria provide insight into the lifestyles of these microorganisms in soils.</title>
        <authorList>
            <person name="Ward N.L."/>
            <person name="Challacombe J.F."/>
            <person name="Janssen P.H."/>
            <person name="Henrissat B."/>
            <person name="Coutinho P.M."/>
            <person name="Wu M."/>
            <person name="Xie G."/>
            <person name="Haft D.H."/>
            <person name="Sait M."/>
            <person name="Badger J."/>
            <person name="Barabote R.D."/>
            <person name="Bradley B."/>
            <person name="Brettin T.S."/>
            <person name="Brinkac L.M."/>
            <person name="Bruce D."/>
            <person name="Creasy T."/>
            <person name="Daugherty S.C."/>
            <person name="Davidsen T.M."/>
            <person name="DeBoy R.T."/>
            <person name="Detter J.C."/>
            <person name="Dodson R.J."/>
            <person name="Durkin A.S."/>
            <person name="Ganapathy A."/>
            <person name="Gwinn-Giglio M."/>
            <person name="Han C.S."/>
            <person name="Khouri H."/>
            <person name="Kiss H."/>
            <person name="Kothari S.P."/>
            <person name="Madupu R."/>
            <person name="Nelson K.E."/>
            <person name="Nelson W.C."/>
            <person name="Paulsen I."/>
            <person name="Penn K."/>
            <person name="Ren Q."/>
            <person name="Rosovitz M.J."/>
            <person name="Selengut J.D."/>
            <person name="Shrivastava S."/>
            <person name="Sullivan S.A."/>
            <person name="Tapia R."/>
            <person name="Thompson L.S."/>
            <person name="Watkins K.L."/>
            <person name="Yang Q."/>
            <person name="Yu C."/>
            <person name="Zafar N."/>
            <person name="Zhou L."/>
            <person name="Kuske C.R."/>
        </authorList>
    </citation>
    <scope>NUCLEOTIDE SEQUENCE [LARGE SCALE GENOMIC DNA]</scope>
    <source>
        <strain evidence="10 11">Ellin345</strain>
    </source>
</reference>
<dbReference type="STRING" id="204669.Acid345_4572"/>
<keyword evidence="11" id="KW-1185">Reference proteome</keyword>
<dbReference type="GO" id="GO:0005886">
    <property type="term" value="C:plasma membrane"/>
    <property type="evidence" value="ECO:0007669"/>
    <property type="project" value="UniProtKB-SubCell"/>
</dbReference>
<dbReference type="Proteomes" id="UP000002432">
    <property type="component" value="Chromosome"/>
</dbReference>
<feature type="domain" description="ABC3 transporter permease C-terminal" evidence="8">
    <location>
        <begin position="693"/>
        <end position="805"/>
    </location>
</feature>
<comment type="subcellular location">
    <subcellularLocation>
        <location evidence="1">Cell membrane</location>
        <topology evidence="1">Multi-pass membrane protein</topology>
    </subcellularLocation>
</comment>
<dbReference type="InterPro" id="IPR050250">
    <property type="entry name" value="Macrolide_Exporter_MacB"/>
</dbReference>
<keyword evidence="2" id="KW-1003">Cell membrane</keyword>
<evidence type="ECO:0000313" key="11">
    <source>
        <dbReference type="Proteomes" id="UP000002432"/>
    </source>
</evidence>
<dbReference type="AlphaFoldDB" id="Q1IHS8"/>
<keyword evidence="5 7" id="KW-0472">Membrane</keyword>
<dbReference type="EnsemblBacteria" id="ABF43572">
    <property type="protein sequence ID" value="ABF43572"/>
    <property type="gene ID" value="Acid345_4572"/>
</dbReference>
<feature type="domain" description="MacB-like periplasmic core" evidence="9">
    <location>
        <begin position="422"/>
        <end position="665"/>
    </location>
</feature>
<protein>
    <submittedName>
        <fullName evidence="10">ABC efflux pump, inner membrane subunit</fullName>
    </submittedName>
</protein>
<dbReference type="EMBL" id="CP000360">
    <property type="protein sequence ID" value="ABF43572.1"/>
    <property type="molecule type" value="Genomic_DNA"/>
</dbReference>
<dbReference type="eggNOG" id="COG0577">
    <property type="taxonomic scope" value="Bacteria"/>
</dbReference>
<evidence type="ECO:0000313" key="10">
    <source>
        <dbReference type="EMBL" id="ABF43572.1"/>
    </source>
</evidence>
<organism evidence="10 11">
    <name type="scientific">Koribacter versatilis (strain Ellin345)</name>
    <dbReference type="NCBI Taxonomy" id="204669"/>
    <lineage>
        <taxon>Bacteria</taxon>
        <taxon>Pseudomonadati</taxon>
        <taxon>Acidobacteriota</taxon>
        <taxon>Terriglobia</taxon>
        <taxon>Terriglobales</taxon>
        <taxon>Candidatus Korobacteraceae</taxon>
        <taxon>Candidatus Korobacter</taxon>
    </lineage>
</organism>
<evidence type="ECO:0000256" key="5">
    <source>
        <dbReference type="ARBA" id="ARBA00023136"/>
    </source>
</evidence>
<dbReference type="InterPro" id="IPR003838">
    <property type="entry name" value="ABC3_permease_C"/>
</dbReference>
<evidence type="ECO:0000256" key="6">
    <source>
        <dbReference type="ARBA" id="ARBA00038076"/>
    </source>
</evidence>
<dbReference type="PANTHER" id="PTHR30572:SF4">
    <property type="entry name" value="ABC TRANSPORTER PERMEASE YTRF"/>
    <property type="match status" value="1"/>
</dbReference>
<dbReference type="InterPro" id="IPR017800">
    <property type="entry name" value="ADOP"/>
</dbReference>
<keyword evidence="3 7" id="KW-0812">Transmembrane</keyword>
<sequence length="812" mass="88381">MGTLLSDLRFSFRQLVKNPGLSLTAIVSLAFGIGATTAVFSVVWAILMNPYPYANNDRMYHMRLWDIHGRQTGFGLTAPQWQELKKSPVIEDAFLVGGWNLTVTGSDVPEDLNGVYMSSNSMNFLGVPALLGRGLIPADAVDGQDPQPIVVLGNKFWHRHYNGDPSVIGKNIQLVRKNYTIVGVMPPRFTWEDGDVYTPEKITQDPVKAYYVGIRLKPGVTRAQANAALEPLIVEFQKQSPSHFGADKFRFTVVGLNDDFLKDLGGTLALLICAVGLLLAIGCGNVSILLLARGTARQHEFAVRSAIGASRQRIVRQLLTESLMLALTGAALGVLLSWKTIQVITDLLPKYSFPHEAEIRLNVPVLVFSVLISIFAGVLFGMWPALQFSRPNVSEVMQSSTRKIVGNVRGRGVYNALIGGQIALTMLLLAGAGAAMEGFLKMMHAPLGYDPHNVMSVGIPVHDGTYKTWESRVAYFEQLQKKIAEVPGVKMTSIAHNATPPANGFEMKAEVLGESTQSERKIRINLVDPQYFPILRVPLAQGRIWNESENHNAAHLAVINETMAKQFFPNGDAIGHSIKMAELKPEPPYFVGTQGSDDWMQVVGIVADKKNDGLSKPVKPEAFIPNTIAMGMFTQILVRSDASPLTLLHAIKLKVSSVDPDQQVNGQVDDLEHWISSQQEWQNEHLIAWLFGAFAVLALLLASVGLYSVVSYSVAQRTNEFGIRVALGAQRGHVLKIVFSSAIGAVAGGMGAGLVLALASSKLLAHWSEHSVRDPLILVGVTVVLGVVALLSCVVPARKALGIDPMTALRYE</sequence>
<comment type="similarity">
    <text evidence="6">Belongs to the ABC-4 integral membrane protein family.</text>
</comment>
<evidence type="ECO:0000256" key="4">
    <source>
        <dbReference type="ARBA" id="ARBA00022989"/>
    </source>
</evidence>
<feature type="transmembrane region" description="Helical" evidence="7">
    <location>
        <begin position="686"/>
        <end position="714"/>
    </location>
</feature>
<dbReference type="GO" id="GO:0022857">
    <property type="term" value="F:transmembrane transporter activity"/>
    <property type="evidence" value="ECO:0007669"/>
    <property type="project" value="TreeGrafter"/>
</dbReference>
<feature type="domain" description="ABC3 transporter permease C-terminal" evidence="8">
    <location>
        <begin position="273"/>
        <end position="392"/>
    </location>
</feature>
<dbReference type="RefSeq" id="WP_011525369.1">
    <property type="nucleotide sequence ID" value="NC_008009.1"/>
</dbReference>
<dbReference type="KEGG" id="aba:Acid345_4572"/>
<feature type="domain" description="MacB-like periplasmic core" evidence="9">
    <location>
        <begin position="22"/>
        <end position="231"/>
    </location>
</feature>
<dbReference type="NCBIfam" id="TIGR03434">
    <property type="entry name" value="ADOP"/>
    <property type="match status" value="1"/>
</dbReference>
<dbReference type="OrthoDB" id="101903at2"/>
<feature type="transmembrane region" description="Helical" evidence="7">
    <location>
        <begin position="21"/>
        <end position="47"/>
    </location>
</feature>
<evidence type="ECO:0000256" key="7">
    <source>
        <dbReference type="SAM" id="Phobius"/>
    </source>
</evidence>
<evidence type="ECO:0000259" key="9">
    <source>
        <dbReference type="Pfam" id="PF12704"/>
    </source>
</evidence>
<name>Q1IHS8_KORVE</name>
<evidence type="ECO:0000259" key="8">
    <source>
        <dbReference type="Pfam" id="PF02687"/>
    </source>
</evidence>
<dbReference type="InterPro" id="IPR025857">
    <property type="entry name" value="MacB_PCD"/>
</dbReference>
<feature type="transmembrane region" description="Helical" evidence="7">
    <location>
        <begin position="776"/>
        <end position="797"/>
    </location>
</feature>
<dbReference type="Pfam" id="PF12704">
    <property type="entry name" value="MacB_PCD"/>
    <property type="match status" value="2"/>
</dbReference>
<feature type="transmembrane region" description="Helical" evidence="7">
    <location>
        <begin position="323"/>
        <end position="341"/>
    </location>
</feature>
<feature type="transmembrane region" description="Helical" evidence="7">
    <location>
        <begin position="734"/>
        <end position="756"/>
    </location>
</feature>
<proteinExistence type="inferred from homology"/>
<accession>Q1IHS8</accession>
<evidence type="ECO:0000256" key="1">
    <source>
        <dbReference type="ARBA" id="ARBA00004651"/>
    </source>
</evidence>
<gene>
    <name evidence="10" type="ordered locus">Acid345_4572</name>
</gene>
<feature type="transmembrane region" description="Helical" evidence="7">
    <location>
        <begin position="361"/>
        <end position="383"/>
    </location>
</feature>
<evidence type="ECO:0000256" key="2">
    <source>
        <dbReference type="ARBA" id="ARBA00022475"/>
    </source>
</evidence>
<evidence type="ECO:0000256" key="3">
    <source>
        <dbReference type="ARBA" id="ARBA00022692"/>
    </source>
</evidence>
<dbReference type="HOGENOM" id="CLU_009433_1_0_0"/>
<feature type="transmembrane region" description="Helical" evidence="7">
    <location>
        <begin position="268"/>
        <end position="292"/>
    </location>
</feature>
<keyword evidence="4 7" id="KW-1133">Transmembrane helix</keyword>
<dbReference type="Pfam" id="PF02687">
    <property type="entry name" value="FtsX"/>
    <property type="match status" value="2"/>
</dbReference>
<feature type="transmembrane region" description="Helical" evidence="7">
    <location>
        <begin position="412"/>
        <end position="436"/>
    </location>
</feature>